<reference evidence="2" key="1">
    <citation type="submission" date="2022-11" db="UniProtKB">
        <authorList>
            <consortium name="WormBaseParasite"/>
        </authorList>
    </citation>
    <scope>IDENTIFICATION</scope>
</reference>
<accession>A0AC34RCA5</accession>
<protein>
    <submittedName>
        <fullName evidence="2">J domain-containing protein</fullName>
    </submittedName>
</protein>
<organism evidence="1 2">
    <name type="scientific">Panagrolaimus sp. JU765</name>
    <dbReference type="NCBI Taxonomy" id="591449"/>
    <lineage>
        <taxon>Eukaryota</taxon>
        <taxon>Metazoa</taxon>
        <taxon>Ecdysozoa</taxon>
        <taxon>Nematoda</taxon>
        <taxon>Chromadorea</taxon>
        <taxon>Rhabditida</taxon>
        <taxon>Tylenchina</taxon>
        <taxon>Panagrolaimomorpha</taxon>
        <taxon>Panagrolaimoidea</taxon>
        <taxon>Panagrolaimidae</taxon>
        <taxon>Panagrolaimus</taxon>
    </lineage>
</organism>
<evidence type="ECO:0000313" key="1">
    <source>
        <dbReference type="Proteomes" id="UP000887576"/>
    </source>
</evidence>
<dbReference type="WBParaSite" id="JU765_v2.g5445.t1">
    <property type="protein sequence ID" value="JU765_v2.g5445.t1"/>
    <property type="gene ID" value="JU765_v2.g5445"/>
</dbReference>
<sequence>VHPDVTGSQEAFVELKQAYDILRRPADRRVYDDGGRRPKTGKIYPYPEHPYAFRARQGFYGSGADWKADWGNHFDGFKSTKTVDEREKEHWRRIIMYTSFGLIAVTLYNFGY</sequence>
<name>A0AC34RCA5_9BILA</name>
<proteinExistence type="predicted"/>
<dbReference type="Proteomes" id="UP000887576">
    <property type="component" value="Unplaced"/>
</dbReference>
<evidence type="ECO:0000313" key="2">
    <source>
        <dbReference type="WBParaSite" id="JU765_v2.g5445.t1"/>
    </source>
</evidence>